<organism evidence="6 7">
    <name type="scientific">Cryptosporangium minutisporangium</name>
    <dbReference type="NCBI Taxonomy" id="113569"/>
    <lineage>
        <taxon>Bacteria</taxon>
        <taxon>Bacillati</taxon>
        <taxon>Actinomycetota</taxon>
        <taxon>Actinomycetes</taxon>
        <taxon>Cryptosporangiales</taxon>
        <taxon>Cryptosporangiaceae</taxon>
        <taxon>Cryptosporangium</taxon>
    </lineage>
</organism>
<dbReference type="PANTHER" id="PTHR43046:SF16">
    <property type="entry name" value="ADP-RIBOSE PYROPHOSPHATASE YJHB-RELATED"/>
    <property type="match status" value="1"/>
</dbReference>
<dbReference type="Proteomes" id="UP001501676">
    <property type="component" value="Unassembled WGS sequence"/>
</dbReference>
<protein>
    <submittedName>
        <fullName evidence="6">NUDIX domain-containing protein</fullName>
    </submittedName>
</protein>
<dbReference type="InterPro" id="IPR020476">
    <property type="entry name" value="Nudix_hydrolase"/>
</dbReference>
<reference evidence="7" key="1">
    <citation type="journal article" date="2019" name="Int. J. Syst. Evol. Microbiol.">
        <title>The Global Catalogue of Microorganisms (GCM) 10K type strain sequencing project: providing services to taxonomists for standard genome sequencing and annotation.</title>
        <authorList>
            <consortium name="The Broad Institute Genomics Platform"/>
            <consortium name="The Broad Institute Genome Sequencing Center for Infectious Disease"/>
            <person name="Wu L."/>
            <person name="Ma J."/>
        </authorList>
    </citation>
    <scope>NUCLEOTIDE SEQUENCE [LARGE SCALE GENOMIC DNA]</scope>
    <source>
        <strain evidence="7">JCM 9458</strain>
    </source>
</reference>
<evidence type="ECO:0000313" key="7">
    <source>
        <dbReference type="Proteomes" id="UP001501676"/>
    </source>
</evidence>
<dbReference type="PROSITE" id="PS00893">
    <property type="entry name" value="NUDIX_BOX"/>
    <property type="match status" value="1"/>
</dbReference>
<dbReference type="SUPFAM" id="SSF55811">
    <property type="entry name" value="Nudix"/>
    <property type="match status" value="1"/>
</dbReference>
<evidence type="ECO:0000256" key="1">
    <source>
        <dbReference type="ARBA" id="ARBA00001946"/>
    </source>
</evidence>
<evidence type="ECO:0000259" key="5">
    <source>
        <dbReference type="PROSITE" id="PS51462"/>
    </source>
</evidence>
<keyword evidence="7" id="KW-1185">Reference proteome</keyword>
<dbReference type="PANTHER" id="PTHR43046">
    <property type="entry name" value="GDP-MANNOSE MANNOSYL HYDROLASE"/>
    <property type="match status" value="1"/>
</dbReference>
<evidence type="ECO:0000256" key="3">
    <source>
        <dbReference type="ARBA" id="ARBA00022801"/>
    </source>
</evidence>
<dbReference type="Pfam" id="PF00293">
    <property type="entry name" value="NUDIX"/>
    <property type="match status" value="1"/>
</dbReference>
<comment type="cofactor">
    <cofactor evidence="1">
        <name>Mg(2+)</name>
        <dbReference type="ChEBI" id="CHEBI:18420"/>
    </cofactor>
</comment>
<dbReference type="PROSITE" id="PS51462">
    <property type="entry name" value="NUDIX"/>
    <property type="match status" value="1"/>
</dbReference>
<comment type="caution">
    <text evidence="6">The sequence shown here is derived from an EMBL/GenBank/DDBJ whole genome shotgun (WGS) entry which is preliminary data.</text>
</comment>
<dbReference type="InterPro" id="IPR020084">
    <property type="entry name" value="NUDIX_hydrolase_CS"/>
</dbReference>
<sequence length="156" mass="16896">MARTEYLNDPAAPAPNSIVVAATAFVAETDGRILLIQRADTGRWALPGGVLGLGERVTDTAVRETREETGIDILITGLIGIYSNPRHVLAFSDGTVRQQFSLCFRAHPLGGSPSPSAEFLDVRWVDPGTLRELDIHPDMLVRIGHALSNRPLPYLG</sequence>
<dbReference type="Gene3D" id="3.90.79.10">
    <property type="entry name" value="Nucleoside Triphosphate Pyrophosphohydrolase"/>
    <property type="match status" value="1"/>
</dbReference>
<dbReference type="RefSeq" id="WP_345728789.1">
    <property type="nucleotide sequence ID" value="NZ_BAAAYN010000018.1"/>
</dbReference>
<keyword evidence="3 4" id="KW-0378">Hydrolase</keyword>
<feature type="domain" description="Nudix hydrolase" evidence="5">
    <location>
        <begin position="15"/>
        <end position="147"/>
    </location>
</feature>
<evidence type="ECO:0000256" key="2">
    <source>
        <dbReference type="ARBA" id="ARBA00005582"/>
    </source>
</evidence>
<accession>A0ABP6SZH5</accession>
<comment type="similarity">
    <text evidence="2 4">Belongs to the Nudix hydrolase family.</text>
</comment>
<dbReference type="InterPro" id="IPR000086">
    <property type="entry name" value="NUDIX_hydrolase_dom"/>
</dbReference>
<evidence type="ECO:0000256" key="4">
    <source>
        <dbReference type="RuleBase" id="RU003476"/>
    </source>
</evidence>
<dbReference type="InterPro" id="IPR015797">
    <property type="entry name" value="NUDIX_hydrolase-like_dom_sf"/>
</dbReference>
<proteinExistence type="inferred from homology"/>
<dbReference type="EMBL" id="BAAAYN010000018">
    <property type="protein sequence ID" value="GAA3387663.1"/>
    <property type="molecule type" value="Genomic_DNA"/>
</dbReference>
<evidence type="ECO:0000313" key="6">
    <source>
        <dbReference type="EMBL" id="GAA3387663.1"/>
    </source>
</evidence>
<gene>
    <name evidence="6" type="ORF">GCM10020369_30990</name>
</gene>
<name>A0ABP6SZH5_9ACTN</name>
<dbReference type="PRINTS" id="PR00502">
    <property type="entry name" value="NUDIXFAMILY"/>
</dbReference>